<sequence length="210" mass="22796">MAPEAINGATSGSAKGVTNGVKHGFSGKKKDLPQEALSIVQEKLPDMKAIGAVLELDIGLPQGPIWIDMRNNPCQVLEEFGGEPNSSVKVKPLYIKRFYEGAMDPRYGFFDETSLPKGEIKAPVKFADMLTPNPPTNPTPVSAIDSTRLPKPTEDLDQVRRDMKEWGYGLIANAMAPREVHIMKEALRQQAAGEMENGVANRDGGPNAPN</sequence>
<accession>A0ACC3MPZ9</accession>
<dbReference type="EMBL" id="JAUTXU010000179">
    <property type="protein sequence ID" value="KAK3700929.1"/>
    <property type="molecule type" value="Genomic_DNA"/>
</dbReference>
<evidence type="ECO:0000313" key="1">
    <source>
        <dbReference type="EMBL" id="KAK3700929.1"/>
    </source>
</evidence>
<protein>
    <submittedName>
        <fullName evidence="1">Uncharacterized protein</fullName>
    </submittedName>
</protein>
<gene>
    <name evidence="1" type="ORF">LTR37_015732</name>
</gene>
<reference evidence="1" key="1">
    <citation type="submission" date="2023-07" db="EMBL/GenBank/DDBJ databases">
        <title>Black Yeasts Isolated from many extreme environments.</title>
        <authorList>
            <person name="Coleine C."/>
            <person name="Stajich J.E."/>
            <person name="Selbmann L."/>
        </authorList>
    </citation>
    <scope>NUCLEOTIDE SEQUENCE</scope>
    <source>
        <strain evidence="1">CCFEE 5714</strain>
    </source>
</reference>
<organism evidence="1 2">
    <name type="scientific">Vermiconidia calcicola</name>
    <dbReference type="NCBI Taxonomy" id="1690605"/>
    <lineage>
        <taxon>Eukaryota</taxon>
        <taxon>Fungi</taxon>
        <taxon>Dikarya</taxon>
        <taxon>Ascomycota</taxon>
        <taxon>Pezizomycotina</taxon>
        <taxon>Dothideomycetes</taxon>
        <taxon>Dothideomycetidae</taxon>
        <taxon>Mycosphaerellales</taxon>
        <taxon>Extremaceae</taxon>
        <taxon>Vermiconidia</taxon>
    </lineage>
</organism>
<name>A0ACC3MPZ9_9PEZI</name>
<dbReference type="Proteomes" id="UP001281147">
    <property type="component" value="Unassembled WGS sequence"/>
</dbReference>
<keyword evidence="2" id="KW-1185">Reference proteome</keyword>
<comment type="caution">
    <text evidence="1">The sequence shown here is derived from an EMBL/GenBank/DDBJ whole genome shotgun (WGS) entry which is preliminary data.</text>
</comment>
<proteinExistence type="predicted"/>
<evidence type="ECO:0000313" key="2">
    <source>
        <dbReference type="Proteomes" id="UP001281147"/>
    </source>
</evidence>